<dbReference type="Proteomes" id="UP001396898">
    <property type="component" value="Unassembled WGS sequence"/>
</dbReference>
<feature type="region of interest" description="Disordered" evidence="1">
    <location>
        <begin position="137"/>
        <end position="201"/>
    </location>
</feature>
<evidence type="ECO:0000313" key="3">
    <source>
        <dbReference type="EMBL" id="KAK8012269.1"/>
    </source>
</evidence>
<feature type="region of interest" description="Disordered" evidence="1">
    <location>
        <begin position="1"/>
        <end position="26"/>
    </location>
</feature>
<dbReference type="InterPro" id="IPR003615">
    <property type="entry name" value="HNH_nuc"/>
</dbReference>
<dbReference type="EMBL" id="JAQQWI010000015">
    <property type="protein sequence ID" value="KAK8012269.1"/>
    <property type="molecule type" value="Genomic_DNA"/>
</dbReference>
<feature type="compositionally biased region" description="Basic and acidic residues" evidence="1">
    <location>
        <begin position="149"/>
        <end position="178"/>
    </location>
</feature>
<name>A0ABR1RG82_9PEZI</name>
<organism evidence="3 4">
    <name type="scientific">Apiospora marii</name>
    <dbReference type="NCBI Taxonomy" id="335849"/>
    <lineage>
        <taxon>Eukaryota</taxon>
        <taxon>Fungi</taxon>
        <taxon>Dikarya</taxon>
        <taxon>Ascomycota</taxon>
        <taxon>Pezizomycotina</taxon>
        <taxon>Sordariomycetes</taxon>
        <taxon>Xylariomycetidae</taxon>
        <taxon>Amphisphaeriales</taxon>
        <taxon>Apiosporaceae</taxon>
        <taxon>Apiospora</taxon>
    </lineage>
</organism>
<evidence type="ECO:0000313" key="4">
    <source>
        <dbReference type="Proteomes" id="UP001396898"/>
    </source>
</evidence>
<proteinExistence type="predicted"/>
<gene>
    <name evidence="3" type="ORF">PG991_009644</name>
</gene>
<accession>A0ABR1RG82</accession>
<evidence type="ECO:0000259" key="2">
    <source>
        <dbReference type="Pfam" id="PF13391"/>
    </source>
</evidence>
<protein>
    <recommendedName>
        <fullName evidence="2">HNH nuclease domain-containing protein</fullName>
    </recommendedName>
</protein>
<feature type="compositionally biased region" description="Polar residues" evidence="1">
    <location>
        <begin position="192"/>
        <end position="201"/>
    </location>
</feature>
<comment type="caution">
    <text evidence="3">The sequence shown here is derived from an EMBL/GenBank/DDBJ whole genome shotgun (WGS) entry which is preliminary data.</text>
</comment>
<dbReference type="Pfam" id="PF13391">
    <property type="entry name" value="HNH_2"/>
    <property type="match status" value="1"/>
</dbReference>
<reference evidence="3 4" key="1">
    <citation type="submission" date="2023-01" db="EMBL/GenBank/DDBJ databases">
        <title>Analysis of 21 Apiospora genomes using comparative genomics revels a genus with tremendous synthesis potential of carbohydrate active enzymes and secondary metabolites.</title>
        <authorList>
            <person name="Sorensen T."/>
        </authorList>
    </citation>
    <scope>NUCLEOTIDE SEQUENCE [LARGE SCALE GENOMIC DNA]</scope>
    <source>
        <strain evidence="3 4">CBS 20057</strain>
    </source>
</reference>
<keyword evidence="4" id="KW-1185">Reference proteome</keyword>
<feature type="domain" description="HNH nuclease" evidence="2">
    <location>
        <begin position="221"/>
        <end position="309"/>
    </location>
</feature>
<evidence type="ECO:0000256" key="1">
    <source>
        <dbReference type="SAM" id="MobiDB-lite"/>
    </source>
</evidence>
<sequence>MITSTYVGNAPPPGDIPDDDAPPHTKKHFAAAEYLRQDISSDMNTKSAKPTVRAVKEEANKRLMLAYLQLPDGYCPQVAFDETLHDYRDPGHESFMESNDKVLKWLKDLVRCSQGQSAKVFFEQNKTTMANWLQSAQKGEANSPLHKPLPKDDTAERSPEGKGKGKAKTPEKRKKPEPDVPTTPTKKLKVEGTSTPRSGTYRVNDTLKAQANVPDMYGGKCVLTHSTDPIEGAHIVPNSAYCKDEAGPRDDKTYYDLRLPMFKHGLDHLFSRDLAHRVISLLADSQRVGLNIIPLRADVHGSWDTCGFVLKPMPIRPGDGKTKMRVQFLRFNKIDSVFGDSVWDVRTLDRERDLGGISDWHPRFDAKRDIPIRICTGDIYELETDDPENTPLPDWDLFNIMTSLQYLHFSLRGGGAVQSLFRHPPPDVDPDAMYSRQLEKPETSYWGIIAKAAKKNRVITEQDMWKWIVALEDLDEEDLRHAEQEEAAKREWEHYLQHLQEQEEESE</sequence>